<accession>A0A9X3J0U3</accession>
<dbReference type="Proteomes" id="UP001150924">
    <property type="component" value="Unassembled WGS sequence"/>
</dbReference>
<dbReference type="RefSeq" id="WP_267773331.1">
    <property type="nucleotide sequence ID" value="NZ_JAPNKE010000002.1"/>
</dbReference>
<comment type="caution">
    <text evidence="1">The sequence shown here is derived from an EMBL/GenBank/DDBJ whole genome shotgun (WGS) entry which is preliminary data.</text>
</comment>
<evidence type="ECO:0000313" key="2">
    <source>
        <dbReference type="Proteomes" id="UP001150924"/>
    </source>
</evidence>
<sequence length="48" mass="5231">MSAALAALVLRRFAYLPVSDRLHSRGYASSGEGRISAEFMPRMFAAQA</sequence>
<dbReference type="EMBL" id="JAPNKE010000002">
    <property type="protein sequence ID" value="MCY1010405.1"/>
    <property type="molecule type" value="Genomic_DNA"/>
</dbReference>
<evidence type="ECO:0000313" key="1">
    <source>
        <dbReference type="EMBL" id="MCY1010405.1"/>
    </source>
</evidence>
<reference evidence="1" key="1">
    <citation type="submission" date="2022-11" db="EMBL/GenBank/DDBJ databases">
        <title>Minimal conservation of predation-associated metabolite biosynthetic gene clusters underscores biosynthetic potential of Myxococcota including descriptions for ten novel species: Archangium lansinium sp. nov., Myxococcus landrumus sp. nov., Nannocystis bai.</title>
        <authorList>
            <person name="Ahearne A."/>
            <person name="Stevens C."/>
            <person name="Phillips K."/>
        </authorList>
    </citation>
    <scope>NUCLEOTIDE SEQUENCE</scope>
    <source>
        <strain evidence="1">Na p29</strain>
    </source>
</reference>
<protein>
    <submittedName>
        <fullName evidence="1">Uncharacterized protein</fullName>
    </submittedName>
</protein>
<dbReference type="AlphaFoldDB" id="A0A9X3J0U3"/>
<proteinExistence type="predicted"/>
<keyword evidence="2" id="KW-1185">Reference proteome</keyword>
<gene>
    <name evidence="1" type="ORF">OV079_33530</name>
</gene>
<organism evidence="1 2">
    <name type="scientific">Nannocystis pusilla</name>
    <dbReference type="NCBI Taxonomy" id="889268"/>
    <lineage>
        <taxon>Bacteria</taxon>
        <taxon>Pseudomonadati</taxon>
        <taxon>Myxococcota</taxon>
        <taxon>Polyangia</taxon>
        <taxon>Nannocystales</taxon>
        <taxon>Nannocystaceae</taxon>
        <taxon>Nannocystis</taxon>
    </lineage>
</organism>
<name>A0A9X3J0U3_9BACT</name>